<evidence type="ECO:0000256" key="1">
    <source>
        <dbReference type="ARBA" id="ARBA00000085"/>
    </source>
</evidence>
<feature type="domain" description="Histidine kinase" evidence="12">
    <location>
        <begin position="343"/>
        <end position="551"/>
    </location>
</feature>
<keyword evidence="4" id="KW-0808">Transferase</keyword>
<dbReference type="EC" id="2.7.13.3" evidence="2"/>
<sequence length="684" mass="75370">MSNSEIDLDVLIGFIDEASDDLTDVSEHILRLEEEADLETIQAVFRVYHSLKGNASYFGLFRVKELAHALEQVLDKLRNNELSLSGTVIKTLLEGTSRLEELFRGVRENSGVEPAISVDDLLEKCTSLFASSGESLLEIQRELRRINTIHELKDLDRLITYIDSVRGETTEGHADTRDVQPQEGRSLPLIDTILAFFLEQQESDLLSDADTAWVEQQLRELQEAYQWNEGGKDLLESVWDDFRVCKDTVGLDPLMRSILQDKLVELNSAAFVKTPEAPRKNSSQEEPDSPQKISHDKTMRVKESTVDKFLSFVGELVIVEEMYRNFHVQLLDESLTREELLFRHKKITENFQGFSRMLRKSIMDIRKISIGKVVKRMPTIVREVADTLNKKIVTVIENGDIEIDKTLVEKIDAPLVHMVRNSADHGIELPEERKKQGKSPEGTIRITAEEVDGDILITVSDDGAGVDTDKIRDKAVSMGIITPTDTLTEEDILSVMFSSGVSTAETVTDISGRGVGMDVVKTAIESSGGSIGVHTVRGAGTTFTISLPASVTTQIIQGLVVSSAGERLVFPVETVVTTLSSKDAHIHSYKATSHMMPLDDEIIAVKNLADLTGKGPGTQDGFVVVVEDSSKAKTALQVDAIVGISQIVLKDIGEALQPDFIAGGAVMGDERVALVLDVDALCQS</sequence>
<accession>U7D417</accession>
<feature type="region of interest" description="Disordered" evidence="11">
    <location>
        <begin position="274"/>
        <end position="296"/>
    </location>
</feature>
<dbReference type="Proteomes" id="UP000017148">
    <property type="component" value="Unassembled WGS sequence"/>
</dbReference>
<evidence type="ECO:0000256" key="7">
    <source>
        <dbReference type="ARBA" id="ARBA00022840"/>
    </source>
</evidence>
<dbReference type="Gene3D" id="3.30.565.10">
    <property type="entry name" value="Histidine kinase-like ATPase, C-terminal domain"/>
    <property type="match status" value="1"/>
</dbReference>
<dbReference type="InterPro" id="IPR002545">
    <property type="entry name" value="CheW-lke_dom"/>
</dbReference>
<dbReference type="Pfam" id="PF01584">
    <property type="entry name" value="CheW"/>
    <property type="match status" value="1"/>
</dbReference>
<dbReference type="PANTHER" id="PTHR43395:SF10">
    <property type="entry name" value="CHEMOTAXIS PROTEIN CHEA"/>
    <property type="match status" value="1"/>
</dbReference>
<dbReference type="InterPro" id="IPR005467">
    <property type="entry name" value="His_kinase_dom"/>
</dbReference>
<organism evidence="15 16">
    <name type="scientific">Chitinivibrio alkaliphilus ACht1</name>
    <dbReference type="NCBI Taxonomy" id="1313304"/>
    <lineage>
        <taxon>Bacteria</taxon>
        <taxon>Pseudomonadati</taxon>
        <taxon>Fibrobacterota</taxon>
        <taxon>Chitinivibrionia</taxon>
        <taxon>Chitinivibrionales</taxon>
        <taxon>Chitinivibrionaceae</taxon>
        <taxon>Chitinivibrio</taxon>
    </lineage>
</organism>
<evidence type="ECO:0000259" key="12">
    <source>
        <dbReference type="PROSITE" id="PS50109"/>
    </source>
</evidence>
<comment type="function">
    <text evidence="9">Involved in the transmission of sensory signals from the chemoreceptors to the flagellar motors. CheA is autophosphorylated; it can transfer its phosphate group to either CheB or CheY.</text>
</comment>
<evidence type="ECO:0000256" key="4">
    <source>
        <dbReference type="ARBA" id="ARBA00022679"/>
    </source>
</evidence>
<dbReference type="PROSITE" id="PS50894">
    <property type="entry name" value="HPT"/>
    <property type="match status" value="1"/>
</dbReference>
<dbReference type="InterPro" id="IPR003594">
    <property type="entry name" value="HATPase_dom"/>
</dbReference>
<dbReference type="GO" id="GO:0005524">
    <property type="term" value="F:ATP binding"/>
    <property type="evidence" value="ECO:0007669"/>
    <property type="project" value="UniProtKB-KW"/>
</dbReference>
<dbReference type="PANTHER" id="PTHR43395">
    <property type="entry name" value="SENSOR HISTIDINE KINASE CHEA"/>
    <property type="match status" value="1"/>
</dbReference>
<gene>
    <name evidence="15" type="ORF">CALK_1872</name>
</gene>
<dbReference type="SMART" id="SM00073">
    <property type="entry name" value="HPT"/>
    <property type="match status" value="1"/>
</dbReference>
<comment type="caution">
    <text evidence="15">The sequence shown here is derived from an EMBL/GenBank/DDBJ whole genome shotgun (WGS) entry which is preliminary data.</text>
</comment>
<evidence type="ECO:0000256" key="9">
    <source>
        <dbReference type="ARBA" id="ARBA00035100"/>
    </source>
</evidence>
<dbReference type="InterPro" id="IPR051315">
    <property type="entry name" value="Bact_Chemotaxis_CheA"/>
</dbReference>
<dbReference type="eggNOG" id="COG0643">
    <property type="taxonomic scope" value="Bacteria"/>
</dbReference>
<name>U7D417_9BACT</name>
<dbReference type="GO" id="GO:0006935">
    <property type="term" value="P:chemotaxis"/>
    <property type="evidence" value="ECO:0007669"/>
    <property type="project" value="InterPro"/>
</dbReference>
<dbReference type="PROSITE" id="PS50109">
    <property type="entry name" value="HIS_KIN"/>
    <property type="match status" value="1"/>
</dbReference>
<reference evidence="15 16" key="1">
    <citation type="journal article" date="2013" name="Environ. Microbiol.">
        <title>Genome analysis of Chitinivibrio alkaliphilus gen. nov., sp. nov., a novel extremely haloalkaliphilic anaerobic chitinolytic bacterium from the candidate phylum Termite Group 3.</title>
        <authorList>
            <person name="Sorokin D.Y."/>
            <person name="Gumerov V.M."/>
            <person name="Rakitin A.L."/>
            <person name="Beletsky A.V."/>
            <person name="Damste J.S."/>
            <person name="Muyzer G."/>
            <person name="Mardanov A.V."/>
            <person name="Ravin N.V."/>
        </authorList>
    </citation>
    <scope>NUCLEOTIDE SEQUENCE [LARGE SCALE GENOMIC DNA]</scope>
    <source>
        <strain evidence="15 16">ACht1</strain>
    </source>
</reference>
<dbReference type="OrthoDB" id="9803176at2"/>
<dbReference type="PRINTS" id="PR00344">
    <property type="entry name" value="BCTRLSENSOR"/>
</dbReference>
<evidence type="ECO:0000313" key="15">
    <source>
        <dbReference type="EMBL" id="ERP31254.1"/>
    </source>
</evidence>
<proteinExistence type="predicted"/>
<keyword evidence="7" id="KW-0067">ATP-binding</keyword>
<dbReference type="InterPro" id="IPR004358">
    <property type="entry name" value="Sig_transdc_His_kin-like_C"/>
</dbReference>
<dbReference type="SUPFAM" id="SSF55874">
    <property type="entry name" value="ATPase domain of HSP90 chaperone/DNA topoisomerase II/histidine kinase"/>
    <property type="match status" value="1"/>
</dbReference>
<dbReference type="PROSITE" id="PS50851">
    <property type="entry name" value="CHEW"/>
    <property type="match status" value="1"/>
</dbReference>
<keyword evidence="3 10" id="KW-0597">Phosphoprotein</keyword>
<keyword evidence="6" id="KW-0418">Kinase</keyword>
<dbReference type="SMART" id="SM00260">
    <property type="entry name" value="CheW"/>
    <property type="match status" value="1"/>
</dbReference>
<dbReference type="CDD" id="cd00088">
    <property type="entry name" value="HPT"/>
    <property type="match status" value="1"/>
</dbReference>
<dbReference type="EMBL" id="ASJR01000016">
    <property type="protein sequence ID" value="ERP31254.1"/>
    <property type="molecule type" value="Genomic_DNA"/>
</dbReference>
<comment type="catalytic activity">
    <reaction evidence="1">
        <text>ATP + protein L-histidine = ADP + protein N-phospho-L-histidine.</text>
        <dbReference type="EC" id="2.7.13.3"/>
    </reaction>
</comment>
<dbReference type="SUPFAM" id="SSF50341">
    <property type="entry name" value="CheW-like"/>
    <property type="match status" value="1"/>
</dbReference>
<dbReference type="AlphaFoldDB" id="U7D417"/>
<dbReference type="Gene3D" id="1.10.287.560">
    <property type="entry name" value="Histidine kinase CheA-like, homodimeric domain"/>
    <property type="match status" value="1"/>
</dbReference>
<evidence type="ECO:0000256" key="5">
    <source>
        <dbReference type="ARBA" id="ARBA00022741"/>
    </source>
</evidence>
<keyword evidence="8" id="KW-0902">Two-component regulatory system</keyword>
<dbReference type="GO" id="GO:0000155">
    <property type="term" value="F:phosphorelay sensor kinase activity"/>
    <property type="evidence" value="ECO:0007669"/>
    <property type="project" value="InterPro"/>
</dbReference>
<dbReference type="SUPFAM" id="SSF47226">
    <property type="entry name" value="Histidine-containing phosphotransfer domain, HPT domain"/>
    <property type="match status" value="1"/>
</dbReference>
<keyword evidence="5" id="KW-0547">Nucleotide-binding</keyword>
<evidence type="ECO:0000259" key="14">
    <source>
        <dbReference type="PROSITE" id="PS50894"/>
    </source>
</evidence>
<protein>
    <recommendedName>
        <fullName evidence="2">histidine kinase</fullName>
        <ecNumber evidence="2">2.7.13.3</ecNumber>
    </recommendedName>
</protein>
<evidence type="ECO:0000256" key="2">
    <source>
        <dbReference type="ARBA" id="ARBA00012438"/>
    </source>
</evidence>
<dbReference type="Pfam" id="PF01627">
    <property type="entry name" value="Hpt"/>
    <property type="match status" value="1"/>
</dbReference>
<evidence type="ECO:0000256" key="6">
    <source>
        <dbReference type="ARBA" id="ARBA00022777"/>
    </source>
</evidence>
<dbReference type="STRING" id="1313304.CALK_1872"/>
<dbReference type="PATRIC" id="fig|1313304.3.peg.1783"/>
<evidence type="ECO:0000313" key="16">
    <source>
        <dbReference type="Proteomes" id="UP000017148"/>
    </source>
</evidence>
<dbReference type="RefSeq" id="WP_022637301.1">
    <property type="nucleotide sequence ID" value="NZ_ASJR01000016.1"/>
</dbReference>
<dbReference type="InterPro" id="IPR036890">
    <property type="entry name" value="HATPase_C_sf"/>
</dbReference>
<dbReference type="Pfam" id="PF02518">
    <property type="entry name" value="HATPase_c"/>
    <property type="match status" value="1"/>
</dbReference>
<dbReference type="InterPro" id="IPR036061">
    <property type="entry name" value="CheW-like_dom_sf"/>
</dbReference>
<feature type="domain" description="HPt" evidence="14">
    <location>
        <begin position="3"/>
        <end position="106"/>
    </location>
</feature>
<dbReference type="InterPro" id="IPR008207">
    <property type="entry name" value="Sig_transdc_His_kin_Hpt_dom"/>
</dbReference>
<feature type="domain" description="CheW-like" evidence="13">
    <location>
        <begin position="555"/>
        <end position="684"/>
    </location>
</feature>
<evidence type="ECO:0000256" key="10">
    <source>
        <dbReference type="PROSITE-ProRule" id="PRU00110"/>
    </source>
</evidence>
<feature type="modified residue" description="Phosphohistidine" evidence="10">
    <location>
        <position position="49"/>
    </location>
</feature>
<dbReference type="FunFam" id="3.30.565.10:FF:000016">
    <property type="entry name" value="Chemotaxis protein CheA, putative"/>
    <property type="match status" value="1"/>
</dbReference>
<keyword evidence="16" id="KW-1185">Reference proteome</keyword>
<dbReference type="SMART" id="SM00387">
    <property type="entry name" value="HATPase_c"/>
    <property type="match status" value="1"/>
</dbReference>
<dbReference type="InterPro" id="IPR037006">
    <property type="entry name" value="CheA-like_homodim_sf"/>
</dbReference>
<dbReference type="InterPro" id="IPR036641">
    <property type="entry name" value="HPT_dom_sf"/>
</dbReference>
<evidence type="ECO:0000256" key="3">
    <source>
        <dbReference type="ARBA" id="ARBA00022553"/>
    </source>
</evidence>
<evidence type="ECO:0000256" key="8">
    <source>
        <dbReference type="ARBA" id="ARBA00023012"/>
    </source>
</evidence>
<evidence type="ECO:0000259" key="13">
    <source>
        <dbReference type="PROSITE" id="PS50851"/>
    </source>
</evidence>
<dbReference type="Gene3D" id="2.30.30.40">
    <property type="entry name" value="SH3 Domains"/>
    <property type="match status" value="1"/>
</dbReference>
<evidence type="ECO:0000256" key="11">
    <source>
        <dbReference type="SAM" id="MobiDB-lite"/>
    </source>
</evidence>
<dbReference type="Gene3D" id="1.20.120.160">
    <property type="entry name" value="HPT domain"/>
    <property type="match status" value="1"/>
</dbReference>